<reference evidence="8" key="1">
    <citation type="submission" date="2023-07" db="EMBL/GenBank/DDBJ databases">
        <title>Functional and genomic diversity of the sorghum phyllosphere microbiome.</title>
        <authorList>
            <person name="Shade A."/>
        </authorList>
    </citation>
    <scope>NUCLEOTIDE SEQUENCE</scope>
    <source>
        <strain evidence="8">SORGH_AS_1067</strain>
    </source>
</reference>
<dbReference type="Gene3D" id="3.50.50.60">
    <property type="entry name" value="FAD/NAD(P)-binding domain"/>
    <property type="match status" value="3"/>
</dbReference>
<evidence type="ECO:0000256" key="1">
    <source>
        <dbReference type="ARBA" id="ARBA00001974"/>
    </source>
</evidence>
<dbReference type="AlphaFoldDB" id="A0AAJ1U929"/>
<comment type="cofactor">
    <cofactor evidence="1">
        <name>FAD</name>
        <dbReference type="ChEBI" id="CHEBI:57692"/>
    </cofactor>
</comment>
<name>A0AAJ1U929_9ACTN</name>
<keyword evidence="7 8" id="KW-0503">Monooxygenase</keyword>
<evidence type="ECO:0000256" key="5">
    <source>
        <dbReference type="ARBA" id="ARBA00022857"/>
    </source>
</evidence>
<keyword evidence="5" id="KW-0521">NADP</keyword>
<evidence type="ECO:0000313" key="9">
    <source>
        <dbReference type="Proteomes" id="UP001239215"/>
    </source>
</evidence>
<comment type="caution">
    <text evidence="8">The sequence shown here is derived from an EMBL/GenBank/DDBJ whole genome shotgun (WGS) entry which is preliminary data.</text>
</comment>
<dbReference type="InterPro" id="IPR020946">
    <property type="entry name" value="Flavin_mOase-like"/>
</dbReference>
<dbReference type="Proteomes" id="UP001239215">
    <property type="component" value="Unassembled WGS sequence"/>
</dbReference>
<dbReference type="InterPro" id="IPR051820">
    <property type="entry name" value="FAD-binding_MO"/>
</dbReference>
<dbReference type="EC" id="1.14.13.-" evidence="8"/>
<evidence type="ECO:0000256" key="4">
    <source>
        <dbReference type="ARBA" id="ARBA00022827"/>
    </source>
</evidence>
<keyword evidence="6 8" id="KW-0560">Oxidoreductase</keyword>
<accession>A0AAJ1U929</accession>
<dbReference type="Pfam" id="PF00743">
    <property type="entry name" value="FMO-like"/>
    <property type="match status" value="1"/>
</dbReference>
<dbReference type="PANTHER" id="PTHR43872:SF1">
    <property type="entry name" value="MONOOXYGENASE, PUTATIVE (AFU_ORTHOLOGUE AFUA_8G02570)-RELATED"/>
    <property type="match status" value="1"/>
</dbReference>
<keyword evidence="4" id="KW-0274">FAD</keyword>
<dbReference type="GO" id="GO:0004499">
    <property type="term" value="F:N,N-dimethylaniline monooxygenase activity"/>
    <property type="evidence" value="ECO:0007669"/>
    <property type="project" value="InterPro"/>
</dbReference>
<dbReference type="GO" id="GO:0050660">
    <property type="term" value="F:flavin adenine dinucleotide binding"/>
    <property type="evidence" value="ECO:0007669"/>
    <property type="project" value="InterPro"/>
</dbReference>
<evidence type="ECO:0000313" key="8">
    <source>
        <dbReference type="EMBL" id="MDQ1105777.1"/>
    </source>
</evidence>
<dbReference type="GO" id="GO:0050661">
    <property type="term" value="F:NADP binding"/>
    <property type="evidence" value="ECO:0007669"/>
    <property type="project" value="InterPro"/>
</dbReference>
<keyword evidence="3" id="KW-0285">Flavoprotein</keyword>
<dbReference type="PRINTS" id="PR00411">
    <property type="entry name" value="PNDRDTASEI"/>
</dbReference>
<evidence type="ECO:0000256" key="2">
    <source>
        <dbReference type="ARBA" id="ARBA00010139"/>
    </source>
</evidence>
<dbReference type="SUPFAM" id="SSF51905">
    <property type="entry name" value="FAD/NAD(P)-binding domain"/>
    <property type="match status" value="1"/>
</dbReference>
<dbReference type="Pfam" id="PF13450">
    <property type="entry name" value="NAD_binding_8"/>
    <property type="match status" value="1"/>
</dbReference>
<proteinExistence type="inferred from homology"/>
<dbReference type="FunFam" id="3.50.50.60:FF:000228">
    <property type="entry name" value="FAD-containing monooxygenase EthA"/>
    <property type="match status" value="1"/>
</dbReference>
<organism evidence="8 9">
    <name type="scientific">Nocardioides zeae</name>
    <dbReference type="NCBI Taxonomy" id="1457234"/>
    <lineage>
        <taxon>Bacteria</taxon>
        <taxon>Bacillati</taxon>
        <taxon>Actinomycetota</taxon>
        <taxon>Actinomycetes</taxon>
        <taxon>Propionibacteriales</taxon>
        <taxon>Nocardioidaceae</taxon>
        <taxon>Nocardioides</taxon>
    </lineage>
</organism>
<gene>
    <name evidence="8" type="ORF">QE405_003061</name>
</gene>
<evidence type="ECO:0000256" key="7">
    <source>
        <dbReference type="ARBA" id="ARBA00023033"/>
    </source>
</evidence>
<evidence type="ECO:0000256" key="6">
    <source>
        <dbReference type="ARBA" id="ARBA00023002"/>
    </source>
</evidence>
<dbReference type="PANTHER" id="PTHR43872">
    <property type="entry name" value="MONOOXYGENASE, PUTATIVE (AFU_ORTHOLOGUE AFUA_8G02570)-RELATED"/>
    <property type="match status" value="1"/>
</dbReference>
<dbReference type="EMBL" id="JAUTAN010000001">
    <property type="protein sequence ID" value="MDQ1105777.1"/>
    <property type="molecule type" value="Genomic_DNA"/>
</dbReference>
<comment type="similarity">
    <text evidence="2">Belongs to the FAD-binding monooxygenase family.</text>
</comment>
<dbReference type="InterPro" id="IPR036188">
    <property type="entry name" value="FAD/NAD-bd_sf"/>
</dbReference>
<sequence>MMRGMAQTPAPSSPSPREHVDVLVIGAGLSGIGAAARLTRDHPDLELLVLEAREAIGGTWDLFRYPGVRSDSDMYTLGYRFKPWLGEKALADGASIREYVEETAAEHDLVDRIRFGHKVVGAAWDSATSRWTVEVVVDGETATYSAGFLYCCAGYYDYDAGYRPVFPGEELFEGELVHPQAWPEDLDYRGKKVVVIGSGATAITLVPSMAGAAEHVTMLQRTPTYVISIPARDQLSLLARKVLPEMTAYQLTRWRNVLQQMVFFNASQTFPSVVKRGVRAWTRRQVPDLDVDTHFNPPYDPWDQRFCVVPDGDLYRVLRSGEASIATGRIATFTPTGIRLESGEEIEADVVVTATGLNLLAFGGLSFTVDGAEVKLPETMSYRGLMLTGVPNFAYTIGYTNASWTLKADLVADYVSRLLGRMRATGLRKVEVERDPTVAEAPLLGLEAGYVQRSVDQLPKQGAEAPWKVVQNYLYDIRALRRSDLDDGTLTWS</sequence>
<protein>
    <submittedName>
        <fullName evidence="8">Monooxygenase</fullName>
        <ecNumber evidence="8">1.14.13.-</ecNumber>
    </submittedName>
</protein>
<evidence type="ECO:0000256" key="3">
    <source>
        <dbReference type="ARBA" id="ARBA00022630"/>
    </source>
</evidence>